<comment type="caution">
    <text evidence="3">The sequence shown here is derived from an EMBL/GenBank/DDBJ whole genome shotgun (WGS) entry which is preliminary data.</text>
</comment>
<sequence length="190" mass="21402">MFLFNFFIVLSLPWTCQGQQKKARIDLKLVDGICGQYAAFETTKLLQPPLKKSVSSLHGEVRWQNCGLLSHLPQVSYNIICTSEPHPKFDKVTKSNNFAVIMFTHDVMPPEKFRNVSFAKQGQTFNGPCKYQSWGKLNLLNRIHSYADDLREAELKILPSHECATAGFPSTHICTPPVLCGLSSLSPIYL</sequence>
<dbReference type="Pfam" id="PF00089">
    <property type="entry name" value="Trypsin"/>
    <property type="match status" value="1"/>
</dbReference>
<evidence type="ECO:0000256" key="1">
    <source>
        <dbReference type="SAM" id="SignalP"/>
    </source>
</evidence>
<accession>A0A8J2Q2M4</accession>
<name>A0A8J2Q2M4_9HEXA</name>
<evidence type="ECO:0000259" key="2">
    <source>
        <dbReference type="Pfam" id="PF00089"/>
    </source>
</evidence>
<evidence type="ECO:0000313" key="3">
    <source>
        <dbReference type="EMBL" id="CAG7838362.1"/>
    </source>
</evidence>
<keyword evidence="1" id="KW-0732">Signal</keyword>
<dbReference type="InterPro" id="IPR001254">
    <property type="entry name" value="Trypsin_dom"/>
</dbReference>
<feature type="signal peptide" evidence="1">
    <location>
        <begin position="1"/>
        <end position="18"/>
    </location>
</feature>
<organism evidence="3 4">
    <name type="scientific">Allacma fusca</name>
    <dbReference type="NCBI Taxonomy" id="39272"/>
    <lineage>
        <taxon>Eukaryota</taxon>
        <taxon>Metazoa</taxon>
        <taxon>Ecdysozoa</taxon>
        <taxon>Arthropoda</taxon>
        <taxon>Hexapoda</taxon>
        <taxon>Collembola</taxon>
        <taxon>Symphypleona</taxon>
        <taxon>Sminthuridae</taxon>
        <taxon>Allacma</taxon>
    </lineage>
</organism>
<keyword evidence="4" id="KW-1185">Reference proteome</keyword>
<dbReference type="GO" id="GO:0004252">
    <property type="term" value="F:serine-type endopeptidase activity"/>
    <property type="evidence" value="ECO:0007669"/>
    <property type="project" value="InterPro"/>
</dbReference>
<evidence type="ECO:0000313" key="4">
    <source>
        <dbReference type="Proteomes" id="UP000708208"/>
    </source>
</evidence>
<reference evidence="3" key="1">
    <citation type="submission" date="2021-06" db="EMBL/GenBank/DDBJ databases">
        <authorList>
            <person name="Hodson N. C."/>
            <person name="Mongue J. A."/>
            <person name="Jaron S. K."/>
        </authorList>
    </citation>
    <scope>NUCLEOTIDE SEQUENCE</scope>
</reference>
<dbReference type="Proteomes" id="UP000708208">
    <property type="component" value="Unassembled WGS sequence"/>
</dbReference>
<feature type="domain" description="Peptidase S1" evidence="2">
    <location>
        <begin position="85"/>
        <end position="175"/>
    </location>
</feature>
<dbReference type="AlphaFoldDB" id="A0A8J2Q2M4"/>
<dbReference type="EMBL" id="CAJVCH010571724">
    <property type="protein sequence ID" value="CAG7838362.1"/>
    <property type="molecule type" value="Genomic_DNA"/>
</dbReference>
<dbReference type="GO" id="GO:0006508">
    <property type="term" value="P:proteolysis"/>
    <property type="evidence" value="ECO:0007669"/>
    <property type="project" value="InterPro"/>
</dbReference>
<gene>
    <name evidence="3" type="ORF">AFUS01_LOCUS47340</name>
</gene>
<proteinExistence type="predicted"/>
<protein>
    <recommendedName>
        <fullName evidence="2">Peptidase S1 domain-containing protein</fullName>
    </recommendedName>
</protein>
<feature type="chain" id="PRO_5035307084" description="Peptidase S1 domain-containing protein" evidence="1">
    <location>
        <begin position="19"/>
        <end position="190"/>
    </location>
</feature>